<dbReference type="EMBL" id="AAWS01000022">
    <property type="protein sequence ID" value="EAY27582.1"/>
    <property type="molecule type" value="Genomic_DNA"/>
</dbReference>
<dbReference type="PANTHER" id="PTHR46889:SF4">
    <property type="entry name" value="TRANSPOSASE INSO FOR INSERTION SEQUENCE ELEMENT IS911B-RELATED"/>
    <property type="match status" value="1"/>
</dbReference>
<dbReference type="InterPro" id="IPR036397">
    <property type="entry name" value="RNaseH_sf"/>
</dbReference>
<dbReference type="InterPro" id="IPR048020">
    <property type="entry name" value="Transpos_IS3"/>
</dbReference>
<comment type="caution">
    <text evidence="2">The sequence shown here is derived from an EMBL/GenBank/DDBJ whole genome shotgun (WGS) entry which is preliminary data.</text>
</comment>
<dbReference type="Gene3D" id="3.30.420.10">
    <property type="entry name" value="Ribonuclease H-like superfamily/Ribonuclease H"/>
    <property type="match status" value="1"/>
</dbReference>
<dbReference type="GO" id="GO:0015074">
    <property type="term" value="P:DNA integration"/>
    <property type="evidence" value="ECO:0007669"/>
    <property type="project" value="InterPro"/>
</dbReference>
<dbReference type="eggNOG" id="COG2801">
    <property type="taxonomic scope" value="Bacteria"/>
</dbReference>
<dbReference type="PANTHER" id="PTHR46889">
    <property type="entry name" value="TRANSPOSASE INSF FOR INSERTION SEQUENCE IS3B-RELATED"/>
    <property type="match status" value="1"/>
</dbReference>
<accession>A1ZPS7</accession>
<proteinExistence type="predicted"/>
<organism evidence="2 3">
    <name type="scientific">Microscilla marina ATCC 23134</name>
    <dbReference type="NCBI Taxonomy" id="313606"/>
    <lineage>
        <taxon>Bacteria</taxon>
        <taxon>Pseudomonadati</taxon>
        <taxon>Bacteroidota</taxon>
        <taxon>Cytophagia</taxon>
        <taxon>Cytophagales</taxon>
        <taxon>Microscillaceae</taxon>
        <taxon>Microscilla</taxon>
    </lineage>
</organism>
<dbReference type="PROSITE" id="PS50994">
    <property type="entry name" value="INTEGRASE"/>
    <property type="match status" value="1"/>
</dbReference>
<feature type="domain" description="Integrase catalytic" evidence="1">
    <location>
        <begin position="65"/>
        <end position="209"/>
    </location>
</feature>
<evidence type="ECO:0000259" key="1">
    <source>
        <dbReference type="PROSITE" id="PS50994"/>
    </source>
</evidence>
<protein>
    <submittedName>
        <fullName evidence="2">Putative transposase</fullName>
    </submittedName>
</protein>
<sequence>MYINEHRKEFPVEKMCKVFGVSSNAYYNWLIKRKKIHVPYVARLMKEMGLQSKIRKKWVVTTQRAKTHPVADNLLDRQFEVSETGKAWVSDITYIRVGQSWAYLTTIIDLADRAVVGWSVSEDMTTENTIKKTWVAARKKRDIKEGFLLHSDRGVQYTCGQTRGIFDHHQKARQSMSRKGNFWDNAVAESFFKTIKYEELNHHQFQIIA</sequence>
<dbReference type="Proteomes" id="UP000004095">
    <property type="component" value="Unassembled WGS sequence"/>
</dbReference>
<keyword evidence="3" id="KW-1185">Reference proteome</keyword>
<dbReference type="OrthoDB" id="936265at2"/>
<gene>
    <name evidence="2" type="ORF">M23134_02829</name>
</gene>
<dbReference type="InterPro" id="IPR001584">
    <property type="entry name" value="Integrase_cat-core"/>
</dbReference>
<dbReference type="InterPro" id="IPR050900">
    <property type="entry name" value="Transposase_IS3/IS150/IS904"/>
</dbReference>
<dbReference type="Pfam" id="PF00665">
    <property type="entry name" value="rve"/>
    <property type="match status" value="1"/>
</dbReference>
<dbReference type="RefSeq" id="WP_002699223.1">
    <property type="nucleotide sequence ID" value="NZ_AAWS01000022.1"/>
</dbReference>
<evidence type="ECO:0000313" key="3">
    <source>
        <dbReference type="Proteomes" id="UP000004095"/>
    </source>
</evidence>
<dbReference type="SUPFAM" id="SSF53098">
    <property type="entry name" value="Ribonuclease H-like"/>
    <property type="match status" value="1"/>
</dbReference>
<dbReference type="AlphaFoldDB" id="A1ZPS7"/>
<name>A1ZPS7_MICM2</name>
<reference evidence="2 3" key="1">
    <citation type="submission" date="2007-01" db="EMBL/GenBank/DDBJ databases">
        <authorList>
            <person name="Haygood M."/>
            <person name="Podell S."/>
            <person name="Anderson C."/>
            <person name="Hopkinson B."/>
            <person name="Roe K."/>
            <person name="Barbeau K."/>
            <person name="Gaasterland T."/>
            <person name="Ferriera S."/>
            <person name="Johnson J."/>
            <person name="Kravitz S."/>
            <person name="Beeson K."/>
            <person name="Sutton G."/>
            <person name="Rogers Y.-H."/>
            <person name="Friedman R."/>
            <person name="Frazier M."/>
            <person name="Venter J.C."/>
        </authorList>
    </citation>
    <scope>NUCLEOTIDE SEQUENCE [LARGE SCALE GENOMIC DNA]</scope>
    <source>
        <strain evidence="2 3">ATCC 23134</strain>
    </source>
</reference>
<dbReference type="NCBIfam" id="NF033516">
    <property type="entry name" value="transpos_IS3"/>
    <property type="match status" value="1"/>
</dbReference>
<dbReference type="InterPro" id="IPR012337">
    <property type="entry name" value="RNaseH-like_sf"/>
</dbReference>
<dbReference type="GO" id="GO:0003676">
    <property type="term" value="F:nucleic acid binding"/>
    <property type="evidence" value="ECO:0007669"/>
    <property type="project" value="InterPro"/>
</dbReference>
<evidence type="ECO:0000313" key="2">
    <source>
        <dbReference type="EMBL" id="EAY27582.1"/>
    </source>
</evidence>